<dbReference type="EMBL" id="CAXAMN010010224">
    <property type="protein sequence ID" value="CAK9031148.1"/>
    <property type="molecule type" value="Genomic_DNA"/>
</dbReference>
<dbReference type="Gene3D" id="1.10.3080.10">
    <property type="entry name" value="Clc chloride channel"/>
    <property type="match status" value="2"/>
</dbReference>
<dbReference type="Gene3D" id="3.10.580.10">
    <property type="entry name" value="CBS-domain"/>
    <property type="match status" value="1"/>
</dbReference>
<keyword evidence="6 8" id="KW-0472">Membrane</keyword>
<feature type="compositionally biased region" description="Basic residues" evidence="7">
    <location>
        <begin position="1930"/>
        <end position="1940"/>
    </location>
</feature>
<feature type="transmembrane region" description="Helical" evidence="8">
    <location>
        <begin position="1321"/>
        <end position="1341"/>
    </location>
</feature>
<keyword evidence="3" id="KW-0677">Repeat</keyword>
<feature type="region of interest" description="Disordered" evidence="7">
    <location>
        <begin position="1818"/>
        <end position="1972"/>
    </location>
</feature>
<dbReference type="SUPFAM" id="SSF49562">
    <property type="entry name" value="C2 domain (Calcium/lipid-binding domain, CaLB)"/>
    <property type="match status" value="1"/>
</dbReference>
<evidence type="ECO:0000256" key="4">
    <source>
        <dbReference type="ARBA" id="ARBA00022989"/>
    </source>
</evidence>
<keyword evidence="11" id="KW-1185">Reference proteome</keyword>
<evidence type="ECO:0000259" key="9">
    <source>
        <dbReference type="PROSITE" id="PS50004"/>
    </source>
</evidence>
<sequence length="2313" mass="253402">MALELVELCEKSEEEPLAMSSAAASPACGEHHHHDHHIHGPLDRSKALGIGSLSFEPIFNEKYNANRVARETMGFLCLQRLLPILIGLLTAAAAVVVGYISELLGDLRTEKVNGLIVEHGMLVAWLAEFAMMSGLALAGGFLVYCGDISGTKTAGSSGIPQLIGLLNGCDLKGEFSLRHGLVKWFGVCLAVASGLAVGPEGPMIFIGASIGFFCSRLPQNPTVWRVLGTPPATVGDDVYTRDYTSIGAACGIAAAFRAPIAGTLFIVEEASSHFKKDQMANIFYGGLAAVEVMLLAGGAGSILEYKVQVGPGCSEIPDWTLVFCIVVGLLCGLLGAAFNALNIQVMVWRSKYCKPTMPHRRALELVILCALSSTGWLVAASFFGEREATSSALLPQSSGCIKDDLKNQLITGSQVEASTKGGPVQRLFPAPCLYGLQYNTACREVHQQAGSNSYAKRCVQAVNTSSMRARPDFQDYCCSFSDLNSLMSGDYQVPGNASCAMDLGKAAPSLTGGDGESFNSVGLLSLVPFKTACQNLFERGIPHAVTLEAMGVFLVIFFVLAALTAGSAIPSGLLMPQMVIGGLIGRMLALATLKLQSSQGQGSFWAEPYRVLFDEGLLPGDSSMVFGTLGLLDPGIGALIGAAAFLGGSGRVTLFTTIMMVEITGDPVMIFPVGFATIFAVLMGNMINHGLYHSLIDVQSTPYLPDTWQADQLPPGILVRDMRPQNPPIMVSLKRGREGIKKALKGNDFTGFPLVDEIEVLRDAKPDNTDDDFDGNHVVVVGMCDRKDLEELLESEDEITAERLKQCSNLYPVTVRDNFPLQSAYQLFKSMDMKNLVVVDDNHRPVAVMTRFAFLAWRVAERLPADRLEELQKRERQRQAEDGRWAFGVRGADVQGRETAPIRNEKAGTWVSHMVLLAHMARGHPTHPITFEGLARMLSTVKRNQKPTSRRANKIFKHGRGRLERSMMQGVLRWRSGGKACRICVPSRGLLLPWSQSTSSFSDESFRGYIVNMAIPKEKFPSADDFSADEYDVDGSGAVGWYEFVTVWRKADVSVKLSLPERFFVLMEEPTSSFAGVVVSAALNVLIFLSCVGFMIGTLPDMKTAPCERCEPEQLRELKVFESICVGVFALEYMVRVCTAPFTRSELLHYEEVLEFVTDYKMSFNPSPWLRLTYFVIQPMNLIDLFVIIPFIVETALQSGGSSNFTVLRVLRLTRLFRLVKLGKSFEVLQIIGRVFHKSIAMFWVFAVNFSLAMCFSAATIYFVEGGEWDEDELNYMRVGHDGVRSPSPFQSIPHSFWWVIVTFTTVGYGDVVPETVLGKMIGASSMIVGIMVLALPISVISTTFGDVWHEWKEELRLDAQSREEDMKSVELALQVIQNRTFMHVEVYDHFERYTPELLGSCEWRSLPIDKHEKVESPDEAHFLSSNEEKPLDINLGMVVVGYTWTPAAGYDESRFKGTLQVRIRRAEGLPRSEWKKEGKRNVYAIVRCWPKPPRSGWMGQSFEEHHTTQIVDGTLNPVWDESFEFDFDWARDWRPQKVADVDTRSQRVQDISLSLRRGNSVHSNSSMVRKSKSQVLNPTIRPTVVMEDSDDAEVAQSRQVRRLKAEVGSMSRSLRRLETQLYDLLDPGTSTQATLRPHMLDYPASPSHDHPASPSAWAARPVRQRTGVRGSLMRACEGCRLREGCLIPGICQDVPQMQISSDTRGVNLTVLRASFLASRAHLQTTEIWRLGQWVSQMRSEQGRHASELNDNLRAEQRRWRQCISDAQTQQSEQQHLLDTLESRLDNALEALSFEYQSLRAALPQPNAQACVSVSAGAGGRRSGVQSQHQHCRAHHRLDRDDHHERPHHRQEGCEGQHHHHHRSQEHGCPHGVEQPGQALPAAHSESSHQQAGHQHHRSDPQGSQAHGCPHGVEQPGQALPAAHSESSHQKHGHQHHRSQAHGSPAGDEQPGQAEGPLAAHSESSHQTEGLGLWNGHRILKVTTWTRPHDVEQPGIAPNLPAAHSEGPHQQYGHQHRSQAHPCHGVEQPGPVAAYPANSQTSPRVQEEQGAQGFHHPNPDLVRRLEALEGRFRQNEETQARHASLPIQTEAPPSVAAPLTQPVVTVTPPEVPRIDPTANHTTPPSATLPSATPPSATLPSPTLPSPMQGTSLGGLGLTPPAGLTVEPMRLNSTLPSVGLPGRVSEAVPLTSENWKASRASLAATPGNGPGVSKLISPPRSPRGASPTHGGAQTPPMPAAWPTVPVSPDSPTLPWSPITGLLTPAMVPQPCRDQSPPSPSGQSEVPTQPFGHCPGTFGLRLPAPPGTLGRECFA</sequence>
<feature type="transmembrane region" description="Helical" evidence="8">
    <location>
        <begin position="1241"/>
        <end position="1264"/>
    </location>
</feature>
<feature type="domain" description="C2" evidence="9">
    <location>
        <begin position="1441"/>
        <end position="1577"/>
    </location>
</feature>
<dbReference type="SMART" id="SM00239">
    <property type="entry name" value="C2"/>
    <property type="match status" value="1"/>
</dbReference>
<evidence type="ECO:0000256" key="1">
    <source>
        <dbReference type="ARBA" id="ARBA00004141"/>
    </source>
</evidence>
<dbReference type="Gene3D" id="1.10.287.70">
    <property type="match status" value="1"/>
</dbReference>
<dbReference type="PANTHER" id="PTHR11689">
    <property type="entry name" value="CHLORIDE CHANNEL PROTEIN CLC FAMILY MEMBER"/>
    <property type="match status" value="1"/>
</dbReference>
<feature type="region of interest" description="Disordered" evidence="7">
    <location>
        <begin position="2201"/>
        <end position="2236"/>
    </location>
</feature>
<dbReference type="InterPro" id="IPR027359">
    <property type="entry name" value="Volt_channel_dom_sf"/>
</dbReference>
<dbReference type="SUPFAM" id="SSF81324">
    <property type="entry name" value="Voltage-gated potassium channels"/>
    <property type="match status" value="1"/>
</dbReference>
<feature type="transmembrane region" description="Helical" evidence="8">
    <location>
        <begin position="624"/>
        <end position="647"/>
    </location>
</feature>
<evidence type="ECO:0000256" key="5">
    <source>
        <dbReference type="ARBA" id="ARBA00023122"/>
    </source>
</evidence>
<comment type="caution">
    <text evidence="10">The sequence shown here is derived from an EMBL/GenBank/DDBJ whole genome shotgun (WGS) entry which is preliminary data.</text>
</comment>
<dbReference type="PRINTS" id="PR00169">
    <property type="entry name" value="KCHANNEL"/>
</dbReference>
<feature type="transmembrane region" description="Helical" evidence="8">
    <location>
        <begin position="181"/>
        <end position="198"/>
    </location>
</feature>
<feature type="transmembrane region" description="Helical" evidence="8">
    <location>
        <begin position="279"/>
        <end position="299"/>
    </location>
</feature>
<evidence type="ECO:0000256" key="6">
    <source>
        <dbReference type="ARBA" id="ARBA00023136"/>
    </source>
</evidence>
<organism evidence="10 11">
    <name type="scientific">Durusdinium trenchii</name>
    <dbReference type="NCBI Taxonomy" id="1381693"/>
    <lineage>
        <taxon>Eukaryota</taxon>
        <taxon>Sar</taxon>
        <taxon>Alveolata</taxon>
        <taxon>Dinophyceae</taxon>
        <taxon>Suessiales</taxon>
        <taxon>Symbiodiniaceae</taxon>
        <taxon>Durusdinium</taxon>
    </lineage>
</organism>
<dbReference type="Gene3D" id="1.20.120.350">
    <property type="entry name" value="Voltage-gated potassium channels. Chain C"/>
    <property type="match status" value="1"/>
</dbReference>
<feature type="transmembrane region" description="Helical" evidence="8">
    <location>
        <begin position="573"/>
        <end position="593"/>
    </location>
</feature>
<dbReference type="InterPro" id="IPR018247">
    <property type="entry name" value="EF_Hand_1_Ca_BS"/>
</dbReference>
<reference evidence="10 11" key="1">
    <citation type="submission" date="2024-02" db="EMBL/GenBank/DDBJ databases">
        <authorList>
            <person name="Chen Y."/>
            <person name="Shah S."/>
            <person name="Dougan E. K."/>
            <person name="Thang M."/>
            <person name="Chan C."/>
        </authorList>
    </citation>
    <scope>NUCLEOTIDE SEQUENCE [LARGE SCALE GENOMIC DNA]</scope>
</reference>
<feature type="transmembrane region" description="Helical" evidence="8">
    <location>
        <begin position="1296"/>
        <end position="1314"/>
    </location>
</feature>
<feature type="region of interest" description="Disordered" evidence="7">
    <location>
        <begin position="20"/>
        <end position="42"/>
    </location>
</feature>
<dbReference type="CDD" id="cd00030">
    <property type="entry name" value="C2"/>
    <property type="match status" value="1"/>
</dbReference>
<dbReference type="InterPro" id="IPR014743">
    <property type="entry name" value="Cl-channel_core"/>
</dbReference>
<feature type="transmembrane region" description="Helical" evidence="8">
    <location>
        <begin position="246"/>
        <end position="267"/>
    </location>
</feature>
<feature type="region of interest" description="Disordered" evidence="7">
    <location>
        <begin position="2075"/>
        <end position="2166"/>
    </location>
</feature>
<dbReference type="InterPro" id="IPR051280">
    <property type="entry name" value="Cl-channel/antiporter"/>
</dbReference>
<feature type="region of interest" description="Disordered" evidence="7">
    <location>
        <begin position="1990"/>
        <end position="2023"/>
    </location>
</feature>
<evidence type="ECO:0000313" key="10">
    <source>
        <dbReference type="EMBL" id="CAK9031148.1"/>
    </source>
</evidence>
<dbReference type="PROSITE" id="PS00018">
    <property type="entry name" value="EF_HAND_1"/>
    <property type="match status" value="1"/>
</dbReference>
<gene>
    <name evidence="10" type="ORF">CCMP2556_LOCUS18166</name>
</gene>
<dbReference type="InterPro" id="IPR046342">
    <property type="entry name" value="CBS_dom_sf"/>
</dbReference>
<dbReference type="InterPro" id="IPR001807">
    <property type="entry name" value="ClC"/>
</dbReference>
<dbReference type="Proteomes" id="UP001642484">
    <property type="component" value="Unassembled WGS sequence"/>
</dbReference>
<evidence type="ECO:0000256" key="3">
    <source>
        <dbReference type="ARBA" id="ARBA00022737"/>
    </source>
</evidence>
<evidence type="ECO:0000256" key="7">
    <source>
        <dbReference type="SAM" id="MobiDB-lite"/>
    </source>
</evidence>
<evidence type="ECO:0000256" key="8">
    <source>
        <dbReference type="SAM" id="Phobius"/>
    </source>
</evidence>
<feature type="transmembrane region" description="Helical" evidence="8">
    <location>
        <begin position="668"/>
        <end position="687"/>
    </location>
</feature>
<keyword evidence="2 8" id="KW-0812">Transmembrane</keyword>
<feature type="compositionally biased region" description="Basic and acidic residues" evidence="7">
    <location>
        <begin position="1838"/>
        <end position="1857"/>
    </location>
</feature>
<accession>A0ABP0KWM9</accession>
<dbReference type="Pfam" id="PF00654">
    <property type="entry name" value="Voltage_CLC"/>
    <property type="match status" value="1"/>
</dbReference>
<feature type="transmembrane region" description="Helical" evidence="8">
    <location>
        <begin position="81"/>
        <end position="101"/>
    </location>
</feature>
<evidence type="ECO:0000313" key="11">
    <source>
        <dbReference type="Proteomes" id="UP001642484"/>
    </source>
</evidence>
<feature type="transmembrane region" description="Helical" evidence="8">
    <location>
        <begin position="121"/>
        <end position="144"/>
    </location>
</feature>
<keyword evidence="4 8" id="KW-1133">Transmembrane helix</keyword>
<dbReference type="PROSITE" id="PS50004">
    <property type="entry name" value="C2"/>
    <property type="match status" value="1"/>
</dbReference>
<dbReference type="SUPFAM" id="SSF81340">
    <property type="entry name" value="Clc chloride channel"/>
    <property type="match status" value="1"/>
</dbReference>
<feature type="compositionally biased region" description="Low complexity" evidence="7">
    <location>
        <begin position="2096"/>
        <end position="2108"/>
    </location>
</feature>
<feature type="transmembrane region" description="Helical" evidence="8">
    <location>
        <begin position="319"/>
        <end position="341"/>
    </location>
</feature>
<evidence type="ECO:0000256" key="2">
    <source>
        <dbReference type="ARBA" id="ARBA00022692"/>
    </source>
</evidence>
<proteinExistence type="predicted"/>
<dbReference type="Pfam" id="PF00520">
    <property type="entry name" value="Ion_trans"/>
    <property type="match status" value="1"/>
</dbReference>
<protein>
    <recommendedName>
        <fullName evidence="9">C2 domain-containing protein</fullName>
    </recommendedName>
</protein>
<feature type="transmembrane region" description="Helical" evidence="8">
    <location>
        <begin position="362"/>
        <end position="383"/>
    </location>
</feature>
<keyword evidence="5" id="KW-0129">CBS domain</keyword>
<feature type="region of interest" description="Disordered" evidence="7">
    <location>
        <begin position="2266"/>
        <end position="2287"/>
    </location>
</feature>
<feature type="transmembrane region" description="Helical" evidence="8">
    <location>
        <begin position="1074"/>
        <end position="1099"/>
    </location>
</feature>
<dbReference type="InterPro" id="IPR005821">
    <property type="entry name" value="Ion_trans_dom"/>
</dbReference>
<dbReference type="PANTHER" id="PTHR11689:SF136">
    <property type="entry name" value="H(+)_CL(-) EXCHANGE TRANSPORTER 7"/>
    <property type="match status" value="1"/>
</dbReference>
<feature type="transmembrane region" description="Helical" evidence="8">
    <location>
        <begin position="544"/>
        <end position="566"/>
    </location>
</feature>
<dbReference type="SUPFAM" id="SSF54631">
    <property type="entry name" value="CBS-domain pair"/>
    <property type="match status" value="1"/>
</dbReference>
<dbReference type="InterPro" id="IPR000008">
    <property type="entry name" value="C2_dom"/>
</dbReference>
<name>A0ABP0KWM9_9DINO</name>
<dbReference type="Pfam" id="PF00168">
    <property type="entry name" value="C2"/>
    <property type="match status" value="1"/>
</dbReference>
<comment type="subcellular location">
    <subcellularLocation>
        <location evidence="1">Membrane</location>
        <topology evidence="1">Multi-pass membrane protein</topology>
    </subcellularLocation>
</comment>
<dbReference type="Gene3D" id="2.60.40.150">
    <property type="entry name" value="C2 domain"/>
    <property type="match status" value="1"/>
</dbReference>
<feature type="compositionally biased region" description="Low complexity" evidence="7">
    <location>
        <begin position="2121"/>
        <end position="2150"/>
    </location>
</feature>
<dbReference type="InterPro" id="IPR035892">
    <property type="entry name" value="C2_domain_sf"/>
</dbReference>